<proteinExistence type="predicted"/>
<dbReference type="EMBL" id="SRLO01000066">
    <property type="protein sequence ID" value="TNN79263.1"/>
    <property type="molecule type" value="Genomic_DNA"/>
</dbReference>
<reference evidence="1 2" key="1">
    <citation type="submission" date="2019-03" db="EMBL/GenBank/DDBJ databases">
        <title>First draft genome of Liparis tanakae, snailfish: a comprehensive survey of snailfish specific genes.</title>
        <authorList>
            <person name="Kim W."/>
            <person name="Song I."/>
            <person name="Jeong J.-H."/>
            <person name="Kim D."/>
            <person name="Kim S."/>
            <person name="Ryu S."/>
            <person name="Song J.Y."/>
            <person name="Lee S.K."/>
        </authorList>
    </citation>
    <scope>NUCLEOTIDE SEQUENCE [LARGE SCALE GENOMIC DNA]</scope>
    <source>
        <tissue evidence="1">Muscle</tissue>
    </source>
</reference>
<protein>
    <submittedName>
        <fullName evidence="1">Uncharacterized protein</fullName>
    </submittedName>
</protein>
<sequence length="128" mass="14053">MLSLPIHSWELKAIKLLQMSRHWRKETCSAVRPGGISSVPAPSTACAPSATGRWKLEEGQCFESNLGFVVLVSRRQQPVKRTVWKRAGLIRDVCSRLTDTHSAIGSSSPVSSTFTMSLYSCPTVTTCD</sequence>
<accession>A0A4Z2IQ17</accession>
<evidence type="ECO:0000313" key="2">
    <source>
        <dbReference type="Proteomes" id="UP000314294"/>
    </source>
</evidence>
<organism evidence="1 2">
    <name type="scientific">Liparis tanakae</name>
    <name type="common">Tanaka's snailfish</name>
    <dbReference type="NCBI Taxonomy" id="230148"/>
    <lineage>
        <taxon>Eukaryota</taxon>
        <taxon>Metazoa</taxon>
        <taxon>Chordata</taxon>
        <taxon>Craniata</taxon>
        <taxon>Vertebrata</taxon>
        <taxon>Euteleostomi</taxon>
        <taxon>Actinopterygii</taxon>
        <taxon>Neopterygii</taxon>
        <taxon>Teleostei</taxon>
        <taxon>Neoteleostei</taxon>
        <taxon>Acanthomorphata</taxon>
        <taxon>Eupercaria</taxon>
        <taxon>Perciformes</taxon>
        <taxon>Cottioidei</taxon>
        <taxon>Cottales</taxon>
        <taxon>Liparidae</taxon>
        <taxon>Liparis</taxon>
    </lineage>
</organism>
<dbReference type="AlphaFoldDB" id="A0A4Z2IQ17"/>
<dbReference type="Proteomes" id="UP000314294">
    <property type="component" value="Unassembled WGS sequence"/>
</dbReference>
<evidence type="ECO:0000313" key="1">
    <source>
        <dbReference type="EMBL" id="TNN79263.1"/>
    </source>
</evidence>
<gene>
    <name evidence="1" type="ORF">EYF80_010508</name>
</gene>
<comment type="caution">
    <text evidence="1">The sequence shown here is derived from an EMBL/GenBank/DDBJ whole genome shotgun (WGS) entry which is preliminary data.</text>
</comment>
<name>A0A4Z2IQ17_9TELE</name>
<keyword evidence="2" id="KW-1185">Reference proteome</keyword>